<feature type="transmembrane region" description="Helical" evidence="2">
    <location>
        <begin position="20"/>
        <end position="53"/>
    </location>
</feature>
<feature type="region of interest" description="Disordered" evidence="1">
    <location>
        <begin position="61"/>
        <end position="83"/>
    </location>
</feature>
<gene>
    <name evidence="3" type="ORF">G3M78_10715</name>
</gene>
<reference evidence="4" key="1">
    <citation type="submission" date="2020-02" db="EMBL/GenBank/DDBJ databases">
        <title>Genomic and physiological characterization of two novel Nitrospinaceae genera.</title>
        <authorList>
            <person name="Mueller A.J."/>
            <person name="Jung M.-Y."/>
            <person name="Strachan C.R."/>
            <person name="Herbold C.W."/>
            <person name="Kirkegaard R.H."/>
            <person name="Daims H."/>
        </authorList>
    </citation>
    <scope>NUCLEOTIDE SEQUENCE [LARGE SCALE GENOMIC DNA]</scope>
</reference>
<evidence type="ECO:0000256" key="2">
    <source>
        <dbReference type="SAM" id="Phobius"/>
    </source>
</evidence>
<name>A0A7T0C3F5_9BACT</name>
<evidence type="ECO:0000256" key="1">
    <source>
        <dbReference type="SAM" id="MobiDB-lite"/>
    </source>
</evidence>
<dbReference type="EMBL" id="CP048620">
    <property type="protein sequence ID" value="QPJ65837.1"/>
    <property type="molecule type" value="Genomic_DNA"/>
</dbReference>
<dbReference type="AlphaFoldDB" id="A0A7T0C3F5"/>
<keyword evidence="2" id="KW-0472">Membrane</keyword>
<keyword evidence="2" id="KW-1133">Transmembrane helix</keyword>
<organism evidence="3 4">
    <name type="scientific">Candidatus Nitrohelix vancouverensis</name>
    <dbReference type="NCBI Taxonomy" id="2705534"/>
    <lineage>
        <taxon>Bacteria</taxon>
        <taxon>Pseudomonadati</taxon>
        <taxon>Nitrospinota/Tectimicrobiota group</taxon>
        <taxon>Nitrospinota</taxon>
        <taxon>Nitrospinia</taxon>
        <taxon>Nitrospinales</taxon>
        <taxon>Nitrospinaceae</taxon>
        <taxon>Candidatus Nitrohelix</taxon>
    </lineage>
</organism>
<proteinExistence type="predicted"/>
<protein>
    <submittedName>
        <fullName evidence="3">Uncharacterized protein</fullName>
    </submittedName>
</protein>
<accession>A0A7T0C3F5</accession>
<evidence type="ECO:0000313" key="3">
    <source>
        <dbReference type="EMBL" id="QPJ65837.1"/>
    </source>
</evidence>
<feature type="compositionally biased region" description="Basic and acidic residues" evidence="1">
    <location>
        <begin position="74"/>
        <end position="83"/>
    </location>
</feature>
<sequence length="83" mass="9803">MMFHKYTLKNEKIPTSTKIYMVLWIVVSLTLLFVFTFTLFSIALIAGVIIFLLRLLRKRPAQPPLPHQRPYRSNRNDQDVIDI</sequence>
<dbReference type="Proteomes" id="UP000594464">
    <property type="component" value="Chromosome"/>
</dbReference>
<dbReference type="KEGG" id="nva:G3M78_10715"/>
<evidence type="ECO:0000313" key="4">
    <source>
        <dbReference type="Proteomes" id="UP000594464"/>
    </source>
</evidence>
<keyword evidence="2" id="KW-0812">Transmembrane</keyword>